<accession>A0A1H0ZM60</accession>
<proteinExistence type="predicted"/>
<evidence type="ECO:0000313" key="3">
    <source>
        <dbReference type="Proteomes" id="UP000183487"/>
    </source>
</evidence>
<reference evidence="3" key="1">
    <citation type="submission" date="2016-10" db="EMBL/GenBank/DDBJ databases">
        <authorList>
            <person name="Varghese N."/>
        </authorList>
    </citation>
    <scope>NUCLEOTIDE SEQUENCE [LARGE SCALE GENOMIC DNA]</scope>
    <source>
        <strain evidence="3">GAS106B</strain>
    </source>
</reference>
<sequence length="29" mass="2863">MGDCVEGRASSAARRMPIGTGDAAGAFHA</sequence>
<dbReference type="EMBL" id="FNKP01000001">
    <property type="protein sequence ID" value="SDQ28578.1"/>
    <property type="molecule type" value="Genomic_DNA"/>
</dbReference>
<dbReference type="Proteomes" id="UP000183487">
    <property type="component" value="Unassembled WGS sequence"/>
</dbReference>
<protein>
    <submittedName>
        <fullName evidence="2">Uncharacterized protein</fullName>
    </submittedName>
</protein>
<dbReference type="AlphaFoldDB" id="A0A1H0ZM60"/>
<gene>
    <name evidence="2" type="ORF">SAMN05443245_0739</name>
</gene>
<keyword evidence="3" id="KW-1185">Reference proteome</keyword>
<evidence type="ECO:0000313" key="2">
    <source>
        <dbReference type="EMBL" id="SDQ28578.1"/>
    </source>
</evidence>
<organism evidence="2 3">
    <name type="scientific">Paraburkholderia fungorum</name>
    <dbReference type="NCBI Taxonomy" id="134537"/>
    <lineage>
        <taxon>Bacteria</taxon>
        <taxon>Pseudomonadati</taxon>
        <taxon>Pseudomonadota</taxon>
        <taxon>Betaproteobacteria</taxon>
        <taxon>Burkholderiales</taxon>
        <taxon>Burkholderiaceae</taxon>
        <taxon>Paraburkholderia</taxon>
    </lineage>
</organism>
<feature type="region of interest" description="Disordered" evidence="1">
    <location>
        <begin position="1"/>
        <end position="29"/>
    </location>
</feature>
<name>A0A1H0ZM60_9BURK</name>
<evidence type="ECO:0000256" key="1">
    <source>
        <dbReference type="SAM" id="MobiDB-lite"/>
    </source>
</evidence>